<organism evidence="2">
    <name type="scientific">Ascaris suum</name>
    <name type="common">Pig roundworm</name>
    <name type="synonym">Ascaris lumbricoides</name>
    <dbReference type="NCBI Taxonomy" id="6253"/>
    <lineage>
        <taxon>Eukaryota</taxon>
        <taxon>Metazoa</taxon>
        <taxon>Ecdysozoa</taxon>
        <taxon>Nematoda</taxon>
        <taxon>Chromadorea</taxon>
        <taxon>Rhabditida</taxon>
        <taxon>Spirurina</taxon>
        <taxon>Ascaridomorpha</taxon>
        <taxon>Ascaridoidea</taxon>
        <taxon>Ascarididae</taxon>
        <taxon>Ascaris</taxon>
    </lineage>
</organism>
<evidence type="ECO:0000256" key="1">
    <source>
        <dbReference type="ARBA" id="ARBA00006484"/>
    </source>
</evidence>
<accession>F1LAP7</accession>
<proteinExistence type="evidence at transcript level"/>
<dbReference type="NCBIfam" id="NF005559">
    <property type="entry name" value="PRK07231.1"/>
    <property type="match status" value="1"/>
</dbReference>
<dbReference type="PRINTS" id="PR00080">
    <property type="entry name" value="SDRFAMILY"/>
</dbReference>
<reference evidence="2" key="1">
    <citation type="journal article" date="2011" name="Genome Res.">
        <title>Deep small RNA sequencing from the nematode Ascaris reveals conservation, functional diversification, and novel developmental profiles.</title>
        <authorList>
            <person name="Wang J."/>
            <person name="Czech B."/>
            <person name="Crunk A."/>
            <person name="Wallace A."/>
            <person name="Mitreva M."/>
            <person name="Hannon G.J."/>
            <person name="Davis R.E."/>
        </authorList>
    </citation>
    <scope>NUCLEOTIDE SEQUENCE</scope>
</reference>
<dbReference type="AlphaFoldDB" id="F1LAP7"/>
<dbReference type="Gene3D" id="3.40.50.720">
    <property type="entry name" value="NAD(P)-binding Rossmann-like Domain"/>
    <property type="match status" value="1"/>
</dbReference>
<evidence type="ECO:0000313" key="2">
    <source>
        <dbReference type="EMBL" id="ADY47201.1"/>
    </source>
</evidence>
<dbReference type="EMBL" id="JI175666">
    <property type="protein sequence ID" value="ADY47201.1"/>
    <property type="molecule type" value="mRNA"/>
</dbReference>
<protein>
    <submittedName>
        <fullName evidence="2">Dehydrogenase/reductase SDR family member 4</fullName>
    </submittedName>
</protein>
<dbReference type="InterPro" id="IPR002347">
    <property type="entry name" value="SDR_fam"/>
</dbReference>
<dbReference type="PANTHER" id="PTHR43943">
    <property type="entry name" value="DEHYDROGENASE/REDUCTASE (SDR FAMILY) MEMBER 4"/>
    <property type="match status" value="1"/>
</dbReference>
<dbReference type="SUPFAM" id="SSF51735">
    <property type="entry name" value="NAD(P)-binding Rossmann-fold domains"/>
    <property type="match status" value="1"/>
</dbReference>
<dbReference type="FunFam" id="3.40.50.720:FF:000084">
    <property type="entry name" value="Short-chain dehydrogenase reductase"/>
    <property type="match status" value="1"/>
</dbReference>
<dbReference type="Pfam" id="PF13561">
    <property type="entry name" value="adh_short_C2"/>
    <property type="match status" value="1"/>
</dbReference>
<comment type="similarity">
    <text evidence="1">Belongs to the short-chain dehydrogenases/reductases (SDR) family.</text>
</comment>
<sequence length="263" mass="28097">MDKFKYKSCRLVGKTAIVTAATSGIGLAIAERLGHEGAAVVISSRNDSNVKRSVEFLQRSGVENVAGTICHIGDAQHREKLVDFAVKKYGRIDILVNNAGINPIFCDILEVNETTWDKLFDINVKASFLLTKLVIPYMEKIGGGSVIFNASFAAYKSPPGIALYGITKTTVIALTKALANSLANKNIRVNCIAPGVIKTKMSSALWSRSNDETIASNTFDEIALGRYGTAEECAGTVAFLVSNDASYITGESIIIAGGAQARL</sequence>
<dbReference type="PRINTS" id="PR00081">
    <property type="entry name" value="GDHRDH"/>
</dbReference>
<dbReference type="InterPro" id="IPR036291">
    <property type="entry name" value="NAD(P)-bd_dom_sf"/>
</dbReference>
<name>F1LAP7_ASCSU</name>
<dbReference type="GO" id="GO:0004090">
    <property type="term" value="F:carbonyl reductase (NADPH) activity"/>
    <property type="evidence" value="ECO:0007669"/>
    <property type="project" value="TreeGrafter"/>
</dbReference>
<dbReference type="PANTHER" id="PTHR43943:SF2">
    <property type="entry name" value="DEHYDROGENASE_REDUCTASE 4"/>
    <property type="match status" value="1"/>
</dbReference>